<dbReference type="PRINTS" id="PR00131">
    <property type="entry name" value="GLHYDRLASE1"/>
</dbReference>
<evidence type="ECO:0000256" key="3">
    <source>
        <dbReference type="ARBA" id="ARBA00023295"/>
    </source>
</evidence>
<dbReference type="EMBL" id="CACTIH010005558">
    <property type="protein sequence ID" value="CAA2997500.1"/>
    <property type="molecule type" value="Genomic_DNA"/>
</dbReference>
<dbReference type="Pfam" id="PF00232">
    <property type="entry name" value="Glyco_hydro_1"/>
    <property type="match status" value="2"/>
</dbReference>
<gene>
    <name evidence="6" type="ORF">OLEA9_A051271</name>
</gene>
<dbReference type="Gene3D" id="3.20.20.80">
    <property type="entry name" value="Glycosidases"/>
    <property type="match status" value="2"/>
</dbReference>
<dbReference type="GO" id="GO:0005975">
    <property type="term" value="P:carbohydrate metabolic process"/>
    <property type="evidence" value="ECO:0007669"/>
    <property type="project" value="InterPro"/>
</dbReference>
<dbReference type="AlphaFoldDB" id="A0A8S0SXY6"/>
<dbReference type="InterPro" id="IPR017853">
    <property type="entry name" value="GH"/>
</dbReference>
<keyword evidence="7" id="KW-1185">Reference proteome</keyword>
<dbReference type="FunFam" id="3.20.20.80:FF:000020">
    <property type="entry name" value="Beta-glucosidase 12"/>
    <property type="match status" value="1"/>
</dbReference>
<dbReference type="Gramene" id="OE9A051271T2">
    <property type="protein sequence ID" value="OE9A051271C2"/>
    <property type="gene ID" value="OE9A051271"/>
</dbReference>
<organism evidence="6 7">
    <name type="scientific">Olea europaea subsp. europaea</name>
    <dbReference type="NCBI Taxonomy" id="158383"/>
    <lineage>
        <taxon>Eukaryota</taxon>
        <taxon>Viridiplantae</taxon>
        <taxon>Streptophyta</taxon>
        <taxon>Embryophyta</taxon>
        <taxon>Tracheophyta</taxon>
        <taxon>Spermatophyta</taxon>
        <taxon>Magnoliopsida</taxon>
        <taxon>eudicotyledons</taxon>
        <taxon>Gunneridae</taxon>
        <taxon>Pentapetalae</taxon>
        <taxon>asterids</taxon>
        <taxon>lamiids</taxon>
        <taxon>Lamiales</taxon>
        <taxon>Oleaceae</taxon>
        <taxon>Oleeae</taxon>
        <taxon>Olea</taxon>
    </lineage>
</organism>
<evidence type="ECO:0000313" key="6">
    <source>
        <dbReference type="EMBL" id="CAA2997500.1"/>
    </source>
</evidence>
<evidence type="ECO:0000313" key="7">
    <source>
        <dbReference type="Proteomes" id="UP000594638"/>
    </source>
</evidence>
<sequence>VNNSSCPAVNSTSRSIPEEESCPDINRIKRSDFPRDFIFGGATSAYQVEGAWNVDGKGPSNWDDMTEKHPDSIADGSNGQVAINHYNKFKDDVALMKEVGLDSYRFSISWSRILPGGTLCGGINEKGIQFYNNLIDELVKEGIKPCATLFHWDVPQKLEDKYGGFLDHQIVEHFCEFAEICFSKFGNRVKHWVTLNEPWSFTFYGYVHPRFPPRRGYPLGDRTRESLERMCRSSILRHRSSINVPLFPSSRGYMARDPISELVDIAYNSDNVPSSERDAARKVIDEALKVPYTASSKDDTSSEGDPGTEPYIVAHNLILAHARAVNIYRKKYQESGDKIGMTNVSMWYYPFKEENKEDVEAASRALDFLLGWFVAPVITGEYPQSMKDNVGERLPEFESDEKELVKGSCDFLGINYYTARYAQNVPQDSSKTHFENDLHVDERTHDRNGEPIGHDKGGSSWLYIVPEGIYEIMLYIKKTYDNPEIFITENGLDELKNDELSIPEAVKDEKRVKYHKDHLDQLRKAIEDGVRLKGYFKWSFFDNFEWTQGYNVRFGVHYVDFKNENDLERHPKDSAKWWKDFLKN</sequence>
<evidence type="ECO:0000256" key="2">
    <source>
        <dbReference type="ARBA" id="ARBA00022801"/>
    </source>
</evidence>
<keyword evidence="3" id="KW-0326">Glycosidase</keyword>
<reference evidence="6 7" key="1">
    <citation type="submission" date="2019-12" db="EMBL/GenBank/DDBJ databases">
        <authorList>
            <person name="Alioto T."/>
            <person name="Alioto T."/>
            <person name="Gomez Garrido J."/>
        </authorList>
    </citation>
    <scope>NUCLEOTIDE SEQUENCE [LARGE SCALE GENOMIC DNA]</scope>
</reference>
<evidence type="ECO:0000256" key="5">
    <source>
        <dbReference type="SAM" id="MobiDB-lite"/>
    </source>
</evidence>
<dbReference type="PANTHER" id="PTHR10353">
    <property type="entry name" value="GLYCOSYL HYDROLASE"/>
    <property type="match status" value="1"/>
</dbReference>
<dbReference type="InterPro" id="IPR033132">
    <property type="entry name" value="GH_1_N_CS"/>
</dbReference>
<dbReference type="InterPro" id="IPR001360">
    <property type="entry name" value="Glyco_hydro_1"/>
</dbReference>
<dbReference type="PANTHER" id="PTHR10353:SF137">
    <property type="entry name" value="MYROSINASE 3-RELATED"/>
    <property type="match status" value="1"/>
</dbReference>
<dbReference type="PROSITE" id="PS00653">
    <property type="entry name" value="GLYCOSYL_HYDROL_F1_2"/>
    <property type="match status" value="1"/>
</dbReference>
<dbReference type="OrthoDB" id="907619at2759"/>
<protein>
    <submittedName>
        <fullName evidence="6">Beta-glucosidase-like</fullName>
    </submittedName>
</protein>
<proteinExistence type="inferred from homology"/>
<keyword evidence="2" id="KW-0378">Hydrolase</keyword>
<feature type="compositionally biased region" description="Polar residues" evidence="5">
    <location>
        <begin position="1"/>
        <end position="15"/>
    </location>
</feature>
<evidence type="ECO:0000256" key="4">
    <source>
        <dbReference type="RuleBase" id="RU003690"/>
    </source>
</evidence>
<comment type="caution">
    <text evidence="6">The sequence shown here is derived from an EMBL/GenBank/DDBJ whole genome shotgun (WGS) entry which is preliminary data.</text>
</comment>
<comment type="similarity">
    <text evidence="1 4">Belongs to the glycosyl hydrolase 1 family.</text>
</comment>
<name>A0A8S0SXY6_OLEEU</name>
<accession>A0A8S0SXY6</accession>
<feature type="region of interest" description="Disordered" evidence="5">
    <location>
        <begin position="1"/>
        <end position="21"/>
    </location>
</feature>
<dbReference type="GO" id="GO:0008422">
    <property type="term" value="F:beta-glucosidase activity"/>
    <property type="evidence" value="ECO:0007669"/>
    <property type="project" value="TreeGrafter"/>
</dbReference>
<evidence type="ECO:0000256" key="1">
    <source>
        <dbReference type="ARBA" id="ARBA00010838"/>
    </source>
</evidence>
<feature type="non-terminal residue" evidence="6">
    <location>
        <position position="584"/>
    </location>
</feature>
<dbReference type="Proteomes" id="UP000594638">
    <property type="component" value="Unassembled WGS sequence"/>
</dbReference>
<dbReference type="SUPFAM" id="SSF51445">
    <property type="entry name" value="(Trans)glycosidases"/>
    <property type="match status" value="1"/>
</dbReference>